<reference evidence="4 5" key="1">
    <citation type="journal article" date="2013" name="Environ. Microbiol.">
        <title>Genome analysis of Chitinivibrio alkaliphilus gen. nov., sp. nov., a novel extremely haloalkaliphilic anaerobic chitinolytic bacterium from the candidate phylum Termite Group 3.</title>
        <authorList>
            <person name="Sorokin D.Y."/>
            <person name="Gumerov V.M."/>
            <person name="Rakitin A.L."/>
            <person name="Beletsky A.V."/>
            <person name="Damste J.S."/>
            <person name="Muyzer G."/>
            <person name="Mardanov A.V."/>
            <person name="Ravin N.V."/>
        </authorList>
    </citation>
    <scope>NUCLEOTIDE SEQUENCE [LARGE SCALE GENOMIC DNA]</scope>
    <source>
        <strain evidence="4 5">ACht1</strain>
    </source>
</reference>
<dbReference type="PATRIC" id="fig|1313304.3.peg.1226"/>
<evidence type="ECO:0000256" key="2">
    <source>
        <dbReference type="ARBA" id="ARBA00022448"/>
    </source>
</evidence>
<evidence type="ECO:0000313" key="4">
    <source>
        <dbReference type="EMBL" id="ERP31836.1"/>
    </source>
</evidence>
<dbReference type="Gene3D" id="1.10.287.3240">
    <property type="match status" value="1"/>
</dbReference>
<dbReference type="AlphaFoldDB" id="U7D8G5"/>
<organism evidence="4 5">
    <name type="scientific">Chitinivibrio alkaliphilus ACht1</name>
    <dbReference type="NCBI Taxonomy" id="1313304"/>
    <lineage>
        <taxon>Bacteria</taxon>
        <taxon>Pseudomonadati</taxon>
        <taxon>Fibrobacterota</taxon>
        <taxon>Chitinivibrionia</taxon>
        <taxon>Chitinivibrionales</taxon>
        <taxon>Chitinivibrionaceae</taxon>
        <taxon>Chitinivibrio</taxon>
    </lineage>
</organism>
<dbReference type="OrthoDB" id="9806712at2"/>
<dbReference type="Proteomes" id="UP000017148">
    <property type="component" value="Unassembled WGS sequence"/>
</dbReference>
<proteinExistence type="inferred from homology"/>
<protein>
    <submittedName>
        <fullName evidence="4">V-type ATPase, subunit D</fullName>
    </submittedName>
</protein>
<comment type="similarity">
    <text evidence="1">Belongs to the V-ATPase D subunit family.</text>
</comment>
<dbReference type="STRING" id="1313304.CALK_1284"/>
<dbReference type="PANTHER" id="PTHR11671">
    <property type="entry name" value="V-TYPE ATP SYNTHASE SUBUNIT D"/>
    <property type="match status" value="1"/>
</dbReference>
<dbReference type="eggNOG" id="COG1394">
    <property type="taxonomic scope" value="Bacteria"/>
</dbReference>
<dbReference type="NCBIfam" id="NF002565">
    <property type="entry name" value="PRK02195.1"/>
    <property type="match status" value="1"/>
</dbReference>
<evidence type="ECO:0000313" key="5">
    <source>
        <dbReference type="Proteomes" id="UP000017148"/>
    </source>
</evidence>
<dbReference type="Pfam" id="PF01813">
    <property type="entry name" value="ATP-synt_D"/>
    <property type="match status" value="1"/>
</dbReference>
<keyword evidence="2" id="KW-0813">Transport</keyword>
<dbReference type="RefSeq" id="WP_022636755.1">
    <property type="nucleotide sequence ID" value="NZ_ASJR01000009.1"/>
</dbReference>
<comment type="caution">
    <text evidence="4">The sequence shown here is derived from an EMBL/GenBank/DDBJ whole genome shotgun (WGS) entry which is preliminary data.</text>
</comment>
<keyword evidence="5" id="KW-1185">Reference proteome</keyword>
<gene>
    <name evidence="4" type="ORF">CALK_1284</name>
</gene>
<sequence>MALKFQFNKTEMQRLEKDLKIRRRALPTLKAKETALRLEVKKAKEELRTARSVYEQHYERMMEFHLLWEEFPEQIFTVRDVSLQFKKIAGVKIPFLTDVDFSISAESFFTTPSWIATGIQILKEAARLDIEIEVARERLVILEYARKKTTQKVNLYEKVQIPAYQGAITSIKRFLEDKENIAKAAQKITKKKLELAGAQ</sequence>
<name>U7D8G5_9BACT</name>
<accession>U7D8G5</accession>
<keyword evidence="3" id="KW-0406">Ion transport</keyword>
<dbReference type="InterPro" id="IPR002699">
    <property type="entry name" value="V_ATPase_D"/>
</dbReference>
<dbReference type="GO" id="GO:0046961">
    <property type="term" value="F:proton-transporting ATPase activity, rotational mechanism"/>
    <property type="evidence" value="ECO:0007669"/>
    <property type="project" value="InterPro"/>
</dbReference>
<dbReference type="EMBL" id="ASJR01000009">
    <property type="protein sequence ID" value="ERP31836.1"/>
    <property type="molecule type" value="Genomic_DNA"/>
</dbReference>
<evidence type="ECO:0000256" key="1">
    <source>
        <dbReference type="ARBA" id="ARBA00005850"/>
    </source>
</evidence>
<evidence type="ECO:0000256" key="3">
    <source>
        <dbReference type="ARBA" id="ARBA00023065"/>
    </source>
</evidence>